<dbReference type="InterPro" id="IPR023412">
    <property type="entry name" value="RNaseA_domain"/>
</dbReference>
<organism evidence="5 6">
    <name type="scientific">Erinaceus europaeus</name>
    <name type="common">Western European hedgehog</name>
    <dbReference type="NCBI Taxonomy" id="9365"/>
    <lineage>
        <taxon>Eukaryota</taxon>
        <taxon>Metazoa</taxon>
        <taxon>Chordata</taxon>
        <taxon>Craniata</taxon>
        <taxon>Vertebrata</taxon>
        <taxon>Euteleostomi</taxon>
        <taxon>Mammalia</taxon>
        <taxon>Eutheria</taxon>
        <taxon>Laurasiatheria</taxon>
        <taxon>Eulipotyphla</taxon>
        <taxon>Erinaceidae</taxon>
        <taxon>Erinaceinae</taxon>
        <taxon>Erinaceus</taxon>
    </lineage>
</organism>
<evidence type="ECO:0000313" key="5">
    <source>
        <dbReference type="Proteomes" id="UP001652624"/>
    </source>
</evidence>
<feature type="chain" id="PRO_5010327949" evidence="3">
    <location>
        <begin position="26"/>
        <end position="148"/>
    </location>
</feature>
<dbReference type="PANTHER" id="PTHR16788">
    <property type="entry name" value="EPIDIDYMAL SECRETORY PROTEIN E3 ALPHA"/>
    <property type="match status" value="1"/>
</dbReference>
<gene>
    <name evidence="6" type="primary">EDDM3B</name>
</gene>
<evidence type="ECO:0000256" key="3">
    <source>
        <dbReference type="SAM" id="SignalP"/>
    </source>
</evidence>
<evidence type="ECO:0000313" key="6">
    <source>
        <dbReference type="RefSeq" id="XP_007537981.1"/>
    </source>
</evidence>
<keyword evidence="3" id="KW-0732">Signal</keyword>
<name>A0A1S3ANW0_ERIEU</name>
<dbReference type="Pfam" id="PF00074">
    <property type="entry name" value="RnaseA"/>
    <property type="match status" value="1"/>
</dbReference>
<protein>
    <submittedName>
        <fullName evidence="6">Epididymal secretory protein E3-beta</fullName>
    </submittedName>
</protein>
<dbReference type="eggNOG" id="ENOG502RWFV">
    <property type="taxonomic scope" value="Eukaryota"/>
</dbReference>
<dbReference type="PANTHER" id="PTHR16788:SF0">
    <property type="entry name" value="EPIDIDYMAL SECRETORY PROTEIN E3-BETA"/>
    <property type="match status" value="1"/>
</dbReference>
<dbReference type="GO" id="GO:0005576">
    <property type="term" value="C:extracellular region"/>
    <property type="evidence" value="ECO:0007669"/>
    <property type="project" value="UniProtKB-SubCell"/>
</dbReference>
<dbReference type="OrthoDB" id="9443769at2759"/>
<keyword evidence="5" id="KW-1185">Reference proteome</keyword>
<dbReference type="InterPro" id="IPR042402">
    <property type="entry name" value="EDDM3A/EDDM3B"/>
</dbReference>
<dbReference type="InParanoid" id="A0A1S3ANW0"/>
<evidence type="ECO:0000256" key="1">
    <source>
        <dbReference type="ARBA" id="ARBA00004613"/>
    </source>
</evidence>
<proteinExistence type="predicted"/>
<evidence type="ECO:0000256" key="2">
    <source>
        <dbReference type="ARBA" id="ARBA00022525"/>
    </source>
</evidence>
<dbReference type="FunCoup" id="A0A1S3ANW0">
    <property type="interactions" value="2"/>
</dbReference>
<feature type="domain" description="Ribonuclease A-domain" evidence="4">
    <location>
        <begin position="26"/>
        <end position="132"/>
    </location>
</feature>
<feature type="signal peptide" evidence="3">
    <location>
        <begin position="1"/>
        <end position="25"/>
    </location>
</feature>
<dbReference type="Proteomes" id="UP001652624">
    <property type="component" value="Chromosome 16"/>
</dbReference>
<comment type="subcellular location">
    <subcellularLocation>
        <location evidence="1">Secreted</location>
    </subcellularLocation>
</comment>
<reference evidence="6" key="1">
    <citation type="submission" date="2025-08" db="UniProtKB">
        <authorList>
            <consortium name="RefSeq"/>
        </authorList>
    </citation>
    <scope>IDENTIFICATION</scope>
</reference>
<dbReference type="AlphaFoldDB" id="A0A1S3ANW0"/>
<dbReference type="Gene3D" id="3.10.130.10">
    <property type="entry name" value="Ribonuclease A-like domain"/>
    <property type="match status" value="1"/>
</dbReference>
<dbReference type="RefSeq" id="XP_007537981.1">
    <property type="nucleotide sequence ID" value="XM_007537919.2"/>
</dbReference>
<dbReference type="SUPFAM" id="SSF54076">
    <property type="entry name" value="RNase A-like"/>
    <property type="match status" value="1"/>
</dbReference>
<accession>A0A1S3ANW0</accession>
<dbReference type="SMART" id="SM00092">
    <property type="entry name" value="RNAse_Pc"/>
    <property type="match status" value="1"/>
</dbReference>
<sequence>MASSLKVPGPLLALLFPLCGLLVHSQNLSWREFMRQHYLSANLEFSAYKCSDLMKDKTAPTDKNPHTFVYTLWYKIEQLCNRNWRDRYRNIYIWTHYPFKVLQCYLDQQRKSYRERRTYSYIEFHCGKNGYVDSIEDFRLLEELKKKM</sequence>
<keyword evidence="2" id="KW-0964">Secreted</keyword>
<dbReference type="InterPro" id="IPR036816">
    <property type="entry name" value="RNaseA-like_dom_sf"/>
</dbReference>
<evidence type="ECO:0000259" key="4">
    <source>
        <dbReference type="SMART" id="SM00092"/>
    </source>
</evidence>